<keyword evidence="3" id="KW-0645">Protease</keyword>
<accession>A0A7C8HH91</accession>
<dbReference type="GO" id="GO:0009372">
    <property type="term" value="P:quorum sensing"/>
    <property type="evidence" value="ECO:0007669"/>
    <property type="project" value="UniProtKB-KW"/>
</dbReference>
<evidence type="ECO:0000256" key="1">
    <source>
        <dbReference type="ARBA" id="ARBA00022475"/>
    </source>
</evidence>
<dbReference type="Proteomes" id="UP000483018">
    <property type="component" value="Unassembled WGS sequence"/>
</dbReference>
<keyword evidence="4 8" id="KW-0812">Transmembrane</keyword>
<keyword evidence="6 8" id="KW-1133">Transmembrane helix</keyword>
<dbReference type="OrthoDB" id="1903579at2"/>
<evidence type="ECO:0000256" key="7">
    <source>
        <dbReference type="ARBA" id="ARBA00023136"/>
    </source>
</evidence>
<dbReference type="SMART" id="SM00793">
    <property type="entry name" value="AgrB"/>
    <property type="match status" value="1"/>
</dbReference>
<dbReference type="InterPro" id="IPR006741">
    <property type="entry name" value="AgrB"/>
</dbReference>
<keyword evidence="7 8" id="KW-0472">Membrane</keyword>
<evidence type="ECO:0000256" key="2">
    <source>
        <dbReference type="ARBA" id="ARBA00022654"/>
    </source>
</evidence>
<proteinExistence type="predicted"/>
<feature type="transmembrane region" description="Helical" evidence="8">
    <location>
        <begin position="166"/>
        <end position="184"/>
    </location>
</feature>
<evidence type="ECO:0000256" key="5">
    <source>
        <dbReference type="ARBA" id="ARBA00022801"/>
    </source>
</evidence>
<reference evidence="9 10" key="1">
    <citation type="submission" date="2019-12" db="EMBL/GenBank/DDBJ databases">
        <title>Defluviitalea raffinosedens, isolated from a biogas fermenter, genome sequencing and characterization.</title>
        <authorList>
            <person name="Rettenmaier R."/>
            <person name="Schneider M."/>
            <person name="Neuhaus K."/>
            <person name="Liebl W."/>
            <person name="Zverlov V."/>
        </authorList>
    </citation>
    <scope>NUCLEOTIDE SEQUENCE [LARGE SCALE GENOMIC DNA]</scope>
    <source>
        <strain evidence="9 10">249c-K6</strain>
    </source>
</reference>
<keyword evidence="10" id="KW-1185">Reference proteome</keyword>
<dbReference type="GO" id="GO:0006508">
    <property type="term" value="P:proteolysis"/>
    <property type="evidence" value="ECO:0007669"/>
    <property type="project" value="UniProtKB-KW"/>
</dbReference>
<keyword evidence="1" id="KW-1003">Cell membrane</keyword>
<dbReference type="EMBL" id="WSLF01000011">
    <property type="protein sequence ID" value="KAE9632033.1"/>
    <property type="molecule type" value="Genomic_DNA"/>
</dbReference>
<keyword evidence="5" id="KW-0378">Hydrolase</keyword>
<comment type="caution">
    <text evidence="9">The sequence shown here is derived from an EMBL/GenBank/DDBJ whole genome shotgun (WGS) entry which is preliminary data.</text>
</comment>
<gene>
    <name evidence="9" type="ORF">GND95_11000</name>
</gene>
<dbReference type="Pfam" id="PF04647">
    <property type="entry name" value="AgrB"/>
    <property type="match status" value="1"/>
</dbReference>
<dbReference type="GO" id="GO:0016020">
    <property type="term" value="C:membrane"/>
    <property type="evidence" value="ECO:0007669"/>
    <property type="project" value="InterPro"/>
</dbReference>
<dbReference type="AlphaFoldDB" id="A0A7C8HH91"/>
<dbReference type="RefSeq" id="WP_158741211.1">
    <property type="nucleotide sequence ID" value="NZ_WSLF01000011.1"/>
</dbReference>
<protein>
    <recommendedName>
        <fullName evidence="11">Accessory regulator AgrB</fullName>
    </recommendedName>
</protein>
<evidence type="ECO:0000313" key="9">
    <source>
        <dbReference type="EMBL" id="KAE9632033.1"/>
    </source>
</evidence>
<evidence type="ECO:0008006" key="11">
    <source>
        <dbReference type="Google" id="ProtNLM"/>
    </source>
</evidence>
<evidence type="ECO:0000256" key="8">
    <source>
        <dbReference type="SAM" id="Phobius"/>
    </source>
</evidence>
<keyword evidence="2" id="KW-0673">Quorum sensing</keyword>
<organism evidence="9 10">
    <name type="scientific">Defluviitalea raffinosedens</name>
    <dbReference type="NCBI Taxonomy" id="1450156"/>
    <lineage>
        <taxon>Bacteria</taxon>
        <taxon>Bacillati</taxon>
        <taxon>Bacillota</taxon>
        <taxon>Clostridia</taxon>
        <taxon>Lachnospirales</taxon>
        <taxon>Defluviitaleaceae</taxon>
        <taxon>Defluviitalea</taxon>
    </lineage>
</organism>
<name>A0A7C8HH91_9FIRM</name>
<feature type="transmembrane region" description="Helical" evidence="8">
    <location>
        <begin position="105"/>
        <end position="126"/>
    </location>
</feature>
<evidence type="ECO:0000256" key="6">
    <source>
        <dbReference type="ARBA" id="ARBA00022989"/>
    </source>
</evidence>
<evidence type="ECO:0000313" key="10">
    <source>
        <dbReference type="Proteomes" id="UP000483018"/>
    </source>
</evidence>
<sequence>MSIIDQTAERLAKQVKKASPHVDEQIVQYYYTRAFNRLIFYVICIPLIIILRLNIFSFITVLLSYSLLRRCFGGAHLESDIGCLILSVVTMTGGTWISSYIKPSLILIIAVYIFTFIVVQWTGLIDSPKKRIVKLRAVFIRQGYFTIAFLTLITFILYYFDETRMMTGSIIVGIMIELASLIIGKIRYR</sequence>
<evidence type="ECO:0000256" key="4">
    <source>
        <dbReference type="ARBA" id="ARBA00022692"/>
    </source>
</evidence>
<feature type="transmembrane region" description="Helical" evidence="8">
    <location>
        <begin position="38"/>
        <end position="68"/>
    </location>
</feature>
<evidence type="ECO:0000256" key="3">
    <source>
        <dbReference type="ARBA" id="ARBA00022670"/>
    </source>
</evidence>
<dbReference type="GO" id="GO:0008233">
    <property type="term" value="F:peptidase activity"/>
    <property type="evidence" value="ECO:0007669"/>
    <property type="project" value="UniProtKB-KW"/>
</dbReference>
<feature type="transmembrane region" description="Helical" evidence="8">
    <location>
        <begin position="138"/>
        <end position="160"/>
    </location>
</feature>